<dbReference type="Proteomes" id="UP001501074">
    <property type="component" value="Unassembled WGS sequence"/>
</dbReference>
<dbReference type="SMART" id="SM01034">
    <property type="entry name" value="BLUF"/>
    <property type="match status" value="1"/>
</dbReference>
<dbReference type="InterPro" id="IPR007024">
    <property type="entry name" value="BLUF_domain"/>
</dbReference>
<accession>A0ABP6ZYN1</accession>
<organism evidence="2 3">
    <name type="scientific">Kineosporia mesophila</name>
    <dbReference type="NCBI Taxonomy" id="566012"/>
    <lineage>
        <taxon>Bacteria</taxon>
        <taxon>Bacillati</taxon>
        <taxon>Actinomycetota</taxon>
        <taxon>Actinomycetes</taxon>
        <taxon>Kineosporiales</taxon>
        <taxon>Kineosporiaceae</taxon>
        <taxon>Kineosporia</taxon>
    </lineage>
</organism>
<name>A0ABP6ZYN1_9ACTN</name>
<dbReference type="InterPro" id="IPR036046">
    <property type="entry name" value="Acylphosphatase-like_dom_sf"/>
</dbReference>
<dbReference type="Pfam" id="PF04940">
    <property type="entry name" value="BLUF"/>
    <property type="match status" value="1"/>
</dbReference>
<sequence>MFELMYASQAVVDLNEREMEALLGVSRARNQEAGITGMLLHVHDVPAQEAFFVQILEGDQEAIEQTFARIQTDELHTRVTVVHRAVAAQHSFPDWQMGLATMDMTVAVDLARHHPQAGQAGQAGPAGPAGAARSSLEMLSNAFLARIMLTLGARELRQHNRSETAGVIQHADAQTLPATPTPAFFWRGPDGSPLPG</sequence>
<evidence type="ECO:0000313" key="2">
    <source>
        <dbReference type="EMBL" id="GAA3620629.1"/>
    </source>
</evidence>
<gene>
    <name evidence="2" type="ORF">GCM10022223_41880</name>
</gene>
<comment type="caution">
    <text evidence="2">The sequence shown here is derived from an EMBL/GenBank/DDBJ whole genome shotgun (WGS) entry which is preliminary data.</text>
</comment>
<keyword evidence="3" id="KW-1185">Reference proteome</keyword>
<dbReference type="Gene3D" id="3.30.70.100">
    <property type="match status" value="1"/>
</dbReference>
<dbReference type="SUPFAM" id="SSF54975">
    <property type="entry name" value="Acylphosphatase/BLUF domain-like"/>
    <property type="match status" value="1"/>
</dbReference>
<evidence type="ECO:0000313" key="3">
    <source>
        <dbReference type="Proteomes" id="UP001501074"/>
    </source>
</evidence>
<feature type="domain" description="BLUF" evidence="1">
    <location>
        <begin position="1"/>
        <end position="98"/>
    </location>
</feature>
<reference evidence="3" key="1">
    <citation type="journal article" date="2019" name="Int. J. Syst. Evol. Microbiol.">
        <title>The Global Catalogue of Microorganisms (GCM) 10K type strain sequencing project: providing services to taxonomists for standard genome sequencing and annotation.</title>
        <authorList>
            <consortium name="The Broad Institute Genomics Platform"/>
            <consortium name="The Broad Institute Genome Sequencing Center for Infectious Disease"/>
            <person name="Wu L."/>
            <person name="Ma J."/>
        </authorList>
    </citation>
    <scope>NUCLEOTIDE SEQUENCE [LARGE SCALE GENOMIC DNA]</scope>
    <source>
        <strain evidence="3">JCM 16902</strain>
    </source>
</reference>
<dbReference type="RefSeq" id="WP_231489464.1">
    <property type="nucleotide sequence ID" value="NZ_BAAAZO010000007.1"/>
</dbReference>
<dbReference type="PROSITE" id="PS50925">
    <property type="entry name" value="BLUF"/>
    <property type="match status" value="1"/>
</dbReference>
<proteinExistence type="predicted"/>
<protein>
    <recommendedName>
        <fullName evidence="1">BLUF domain-containing protein</fullName>
    </recommendedName>
</protein>
<dbReference type="EMBL" id="BAAAZO010000007">
    <property type="protein sequence ID" value="GAA3620629.1"/>
    <property type="molecule type" value="Genomic_DNA"/>
</dbReference>
<evidence type="ECO:0000259" key="1">
    <source>
        <dbReference type="PROSITE" id="PS50925"/>
    </source>
</evidence>